<gene>
    <name evidence="2" type="ORF">ACFQ5N_09670</name>
</gene>
<keyword evidence="3" id="KW-1185">Reference proteome</keyword>
<dbReference type="PANTHER" id="PTHR37947:SF1">
    <property type="entry name" value="BLL2462 PROTEIN"/>
    <property type="match status" value="1"/>
</dbReference>
<reference evidence="3" key="1">
    <citation type="journal article" date="2019" name="Int. J. Syst. Evol. Microbiol.">
        <title>The Global Catalogue of Microorganisms (GCM) 10K type strain sequencing project: providing services to taxonomists for standard genome sequencing and annotation.</title>
        <authorList>
            <consortium name="The Broad Institute Genomics Platform"/>
            <consortium name="The Broad Institute Genome Sequencing Center for Infectious Disease"/>
            <person name="Wu L."/>
            <person name="Ma J."/>
        </authorList>
    </citation>
    <scope>NUCLEOTIDE SEQUENCE [LARGE SCALE GENOMIC DNA]</scope>
    <source>
        <strain evidence="3">CCUG 62221</strain>
    </source>
</reference>
<organism evidence="2 3">
    <name type="scientific">Lutibacter holmesii</name>
    <dbReference type="NCBI Taxonomy" id="1137985"/>
    <lineage>
        <taxon>Bacteria</taxon>
        <taxon>Pseudomonadati</taxon>
        <taxon>Bacteroidota</taxon>
        <taxon>Flavobacteriia</taxon>
        <taxon>Flavobacteriales</taxon>
        <taxon>Flavobacteriaceae</taxon>
        <taxon>Lutibacter</taxon>
    </lineage>
</organism>
<keyword evidence="1" id="KW-0472">Membrane</keyword>
<dbReference type="RefSeq" id="WP_386809293.1">
    <property type="nucleotide sequence ID" value="NZ_JBHTMV010000004.1"/>
</dbReference>
<evidence type="ECO:0000313" key="3">
    <source>
        <dbReference type="Proteomes" id="UP001597241"/>
    </source>
</evidence>
<dbReference type="PANTHER" id="PTHR37947">
    <property type="entry name" value="BLL2462 PROTEIN"/>
    <property type="match status" value="1"/>
</dbReference>
<dbReference type="InterPro" id="IPR036465">
    <property type="entry name" value="vWFA_dom_sf"/>
</dbReference>
<sequence length="676" mass="76955">METVTLLYILLVVVGAFILAVFQYIFKSKEKSQLNYWLSFLRFLTLFSIGILFINPSIKKRIVEIVKPTLLVAVDNSASIKNNTLDSTVQKVVASVRSNLALNSTYDVAYYSFGGNVKTLDSLNFNASETNISKPLQTFSKIYKDGVNPVILITDGNSTTGSAVEFSTYKSPVYPFVVGDTTVIDDIYIRQLNTNSYSFINNQFPVEVFINYEGTKAVTKKLSVYNKGKKVYAEVFNFSKSERSKTANFYLNSTASGIQYFTASIETLNGEKNTINNSKTFSVEVIEETSQVLVLTSVLHPDLGMLKKSIESNKQRSVTIQNIKDFKIAEALNYQLIIAYQPTKDFELIFSEMNTSKINFLIVTGVSTDWNFLNNAQPFFKKEIVAASENYLPHFNPNYATFINEDIGFSEFAPLENSFGDLKFSIPYKTVLFKKIGAIETEQPLLATFEIENQKGGILVGENSWRWRMNSFIATKSFETFDGFMANLMQYLTSNLKNKRLNTSVKPLFYSNELIEVTASYFDKNLNLDSRVKLWLTVSNKETNFLLKTPFALNNNRFVAELSDLPAAEYSYEVTVENQLERVTGKFKIIPFELEQQFSQSNDQELKKLSEKTSGKIFYTNQQEKLISSLLEANTAKSIQKSNVVKTPLINWKWILGFILFLLSVEWFTRKYYGKI</sequence>
<dbReference type="CDD" id="cd00198">
    <property type="entry name" value="vWFA"/>
    <property type="match status" value="1"/>
</dbReference>
<name>A0ABW3WNY1_9FLAO</name>
<feature type="transmembrane region" description="Helical" evidence="1">
    <location>
        <begin position="6"/>
        <end position="26"/>
    </location>
</feature>
<comment type="caution">
    <text evidence="2">The sequence shown here is derived from an EMBL/GenBank/DDBJ whole genome shotgun (WGS) entry which is preliminary data.</text>
</comment>
<protein>
    <submittedName>
        <fullName evidence="2">VWA domain-containing protein</fullName>
    </submittedName>
</protein>
<keyword evidence="1" id="KW-1133">Transmembrane helix</keyword>
<dbReference type="Proteomes" id="UP001597241">
    <property type="component" value="Unassembled WGS sequence"/>
</dbReference>
<keyword evidence="1" id="KW-0812">Transmembrane</keyword>
<dbReference type="EMBL" id="JBHTMV010000004">
    <property type="protein sequence ID" value="MFD1294101.1"/>
    <property type="molecule type" value="Genomic_DNA"/>
</dbReference>
<proteinExistence type="predicted"/>
<evidence type="ECO:0000256" key="1">
    <source>
        <dbReference type="SAM" id="Phobius"/>
    </source>
</evidence>
<accession>A0ABW3WNY1</accession>
<evidence type="ECO:0000313" key="2">
    <source>
        <dbReference type="EMBL" id="MFD1294101.1"/>
    </source>
</evidence>
<feature type="transmembrane region" description="Helical" evidence="1">
    <location>
        <begin position="38"/>
        <end position="58"/>
    </location>
</feature>
<dbReference type="SUPFAM" id="SSF53300">
    <property type="entry name" value="vWA-like"/>
    <property type="match status" value="1"/>
</dbReference>